<name>A0A0R2ZLV0_9PSED</name>
<dbReference type="PATRIC" id="fig|200450.4.peg.3369"/>
<dbReference type="InterPro" id="IPR025332">
    <property type="entry name" value="DUF4238"/>
</dbReference>
<gene>
    <name evidence="2" type="ORF">SAMN04490205_0345</name>
    <name evidence="1" type="ORF">TU79_06890</name>
</gene>
<proteinExistence type="predicted"/>
<evidence type="ECO:0000313" key="1">
    <source>
        <dbReference type="EMBL" id="KRP61910.1"/>
    </source>
</evidence>
<dbReference type="Proteomes" id="UP000052019">
    <property type="component" value="Unassembled WGS sequence"/>
</dbReference>
<evidence type="ECO:0008006" key="5">
    <source>
        <dbReference type="Google" id="ProtNLM"/>
    </source>
</evidence>
<protein>
    <recommendedName>
        <fullName evidence="5">DUF4238 domain-containing protein</fullName>
    </recommendedName>
</protein>
<sequence length="378" mass="44388">MAAQQSFRHHYVPQWYQRRFLAPNATAFKVLDLRPEIFRDKSGRIRGHARSILDKGPDAWFFESELYTIRAFGEPNDDIEKMLFGVIDDVGKSAVEAFLDEDWDVVHSTFPYFFEFMDAQRLRTPKGLSFLARVTPVKTQLELMTMMQRLRRMHCVMWAEASLEIFSADNSDAKFIFSDHPVTFFNRFVFPKDSRVPSGLDPLQQWMGTQTIYPLSRNKLMVITHREWARKQGPSRAIKIRTNARLFDNPLVRYDNCKRDRQLTDLQVREVNYIVKTRADRYIAGDKEDDLHPEKYLKNSIWNKLGLFLLPDPSHVAMEGGNMTVRMSDGRYVFQDEYGRRPTTKEEYESKVKEAEIMEAHFNRLISAHFENEGSMND</sequence>
<dbReference type="Pfam" id="PF14022">
    <property type="entry name" value="DUF4238"/>
    <property type="match status" value="1"/>
</dbReference>
<keyword evidence="4" id="KW-1185">Reference proteome</keyword>
<dbReference type="EMBL" id="LT629760">
    <property type="protein sequence ID" value="SDR76914.1"/>
    <property type="molecule type" value="Genomic_DNA"/>
</dbReference>
<dbReference type="AlphaFoldDB" id="A0A0R2ZLV0"/>
<reference evidence="2 4" key="2">
    <citation type="submission" date="2016-10" db="EMBL/GenBank/DDBJ databases">
        <authorList>
            <person name="Varghese N."/>
            <person name="Submissions S."/>
        </authorList>
    </citation>
    <scope>NUCLEOTIDE SEQUENCE [LARGE SCALE GENOMIC DNA]</scope>
    <source>
        <strain evidence="2 4">BS3111</strain>
    </source>
</reference>
<organism evidence="1 3">
    <name type="scientific">Pseudomonas trivialis</name>
    <dbReference type="NCBI Taxonomy" id="200450"/>
    <lineage>
        <taxon>Bacteria</taxon>
        <taxon>Pseudomonadati</taxon>
        <taxon>Pseudomonadota</taxon>
        <taxon>Gammaproteobacteria</taxon>
        <taxon>Pseudomonadales</taxon>
        <taxon>Pseudomonadaceae</taxon>
        <taxon>Pseudomonas</taxon>
    </lineage>
</organism>
<accession>A0A0R2ZLV0</accession>
<evidence type="ECO:0000313" key="4">
    <source>
        <dbReference type="Proteomes" id="UP000183126"/>
    </source>
</evidence>
<dbReference type="Proteomes" id="UP000183126">
    <property type="component" value="Chromosome I"/>
</dbReference>
<reference evidence="1 3" key="1">
    <citation type="submission" date="2015-02" db="EMBL/GenBank/DDBJ databases">
        <title>Two Pseudomonas sp. nov. isolated from raw milk.</title>
        <authorList>
            <person name="Wenning M."/>
            <person name="von Neubeck M."/>
            <person name="Huptas C."/>
            <person name="Scherer S."/>
        </authorList>
    </citation>
    <scope>NUCLEOTIDE SEQUENCE [LARGE SCALE GENOMIC DNA]</scope>
    <source>
        <strain evidence="1 3">DSM 14937</strain>
    </source>
</reference>
<dbReference type="RefSeq" id="WP_057007289.1">
    <property type="nucleotide sequence ID" value="NZ_JYLK01000003.1"/>
</dbReference>
<evidence type="ECO:0000313" key="3">
    <source>
        <dbReference type="Proteomes" id="UP000052019"/>
    </source>
</evidence>
<dbReference type="EMBL" id="JYLK01000003">
    <property type="protein sequence ID" value="KRP61910.1"/>
    <property type="molecule type" value="Genomic_DNA"/>
</dbReference>
<evidence type="ECO:0000313" key="2">
    <source>
        <dbReference type="EMBL" id="SDR76914.1"/>
    </source>
</evidence>